<dbReference type="InterPro" id="IPR036518">
    <property type="entry name" value="CobE/GbiG_C_sf"/>
</dbReference>
<dbReference type="RefSeq" id="WP_046499894.1">
    <property type="nucleotide sequence ID" value="NZ_CGIH01000050.1"/>
</dbReference>
<dbReference type="InterPro" id="IPR021744">
    <property type="entry name" value="CbiG_N"/>
</dbReference>
<organism evidence="4 5">
    <name type="scientific">Syntrophomonas zehnderi OL-4</name>
    <dbReference type="NCBI Taxonomy" id="690567"/>
    <lineage>
        <taxon>Bacteria</taxon>
        <taxon>Bacillati</taxon>
        <taxon>Bacillota</taxon>
        <taxon>Clostridia</taxon>
        <taxon>Eubacteriales</taxon>
        <taxon>Syntrophomonadaceae</taxon>
        <taxon>Syntrophomonas</taxon>
    </lineage>
</organism>
<feature type="domain" description="Cobalamin biosynthesis central region" evidence="3">
    <location>
        <begin position="155"/>
        <end position="255"/>
    </location>
</feature>
<dbReference type="Pfam" id="PF11760">
    <property type="entry name" value="CbiG_N"/>
    <property type="match status" value="1"/>
</dbReference>
<dbReference type="EMBL" id="CGIH01000050">
    <property type="protein sequence ID" value="CFY06983.1"/>
    <property type="molecule type" value="Genomic_DNA"/>
</dbReference>
<dbReference type="Pfam" id="PF01890">
    <property type="entry name" value="CbiG_C"/>
    <property type="match status" value="1"/>
</dbReference>
<evidence type="ECO:0000259" key="2">
    <source>
        <dbReference type="Pfam" id="PF11760"/>
    </source>
</evidence>
<dbReference type="AlphaFoldDB" id="A0A0E4GCU7"/>
<dbReference type="Proteomes" id="UP000045545">
    <property type="component" value="Unassembled WGS sequence"/>
</dbReference>
<evidence type="ECO:0000259" key="1">
    <source>
        <dbReference type="Pfam" id="PF01890"/>
    </source>
</evidence>
<dbReference type="PANTHER" id="PTHR37477:SF1">
    <property type="entry name" value="COBALT-PRECORRIN-5A HYDROLASE"/>
    <property type="match status" value="1"/>
</dbReference>
<dbReference type="PANTHER" id="PTHR37477">
    <property type="entry name" value="COBALT-PRECORRIN-5A HYDROLASE"/>
    <property type="match status" value="1"/>
</dbReference>
<dbReference type="Gene3D" id="3.40.50.11220">
    <property type="match status" value="1"/>
</dbReference>
<dbReference type="InterPro" id="IPR052553">
    <property type="entry name" value="CbiG_hydrolase"/>
</dbReference>
<dbReference type="Gene3D" id="3.30.420.180">
    <property type="entry name" value="CobE/GbiG C-terminal domain"/>
    <property type="match status" value="1"/>
</dbReference>
<dbReference type="STRING" id="690567.2644"/>
<gene>
    <name evidence="4" type="ORF">2644</name>
</gene>
<accession>A0A0E4GCU7</accession>
<dbReference type="GO" id="GO:0009236">
    <property type="term" value="P:cobalamin biosynthetic process"/>
    <property type="evidence" value="ECO:0007669"/>
    <property type="project" value="InterPro"/>
</dbReference>
<proteinExistence type="predicted"/>
<feature type="domain" description="Cobalamin synthesis G N-terminal" evidence="2">
    <location>
        <begin position="70"/>
        <end position="149"/>
    </location>
</feature>
<dbReference type="Pfam" id="PF11761">
    <property type="entry name" value="CbiG_mid"/>
    <property type="match status" value="1"/>
</dbReference>
<evidence type="ECO:0000313" key="4">
    <source>
        <dbReference type="EMBL" id="CFY06983.1"/>
    </source>
</evidence>
<dbReference type="InterPro" id="IPR021745">
    <property type="entry name" value="CbiG_mid"/>
</dbReference>
<dbReference type="SUPFAM" id="SSF159664">
    <property type="entry name" value="CobE/GbiG C-terminal domain-like"/>
    <property type="match status" value="1"/>
</dbReference>
<evidence type="ECO:0000259" key="3">
    <source>
        <dbReference type="Pfam" id="PF11761"/>
    </source>
</evidence>
<feature type="domain" description="CobE/GbiG C-terminal" evidence="1">
    <location>
        <begin position="258"/>
        <end position="376"/>
    </location>
</feature>
<dbReference type="InterPro" id="IPR038029">
    <property type="entry name" value="GbiG_N_sf"/>
</dbReference>
<name>A0A0E4GCU7_9FIRM</name>
<protein>
    <submittedName>
        <fullName evidence="4">Cobalamin (Vitamin B12) biosynthesis CbiG, core</fullName>
    </submittedName>
</protein>
<evidence type="ECO:0000313" key="5">
    <source>
        <dbReference type="Proteomes" id="UP000045545"/>
    </source>
</evidence>
<dbReference type="InterPro" id="IPR002750">
    <property type="entry name" value="CobE/GbiG_C"/>
</dbReference>
<dbReference type="SUPFAM" id="SSF159672">
    <property type="entry name" value="CbiG N-terminal domain-like"/>
    <property type="match status" value="1"/>
</dbReference>
<keyword evidence="5" id="KW-1185">Reference proteome</keyword>
<sequence>MNTDQVSSKVREKKTAILCLTENGLRLAEKLAGFFPDSTVYMPCRLAGAAPTSPDNKYGRVYVSNWTNAWAEAFKNNTALICIMAVGIVVRSLADLMVSKFTDPAVVVMDEKGEYVISLLSGHLGGANQLARAAAGITGGQAVITTASDVEQKTAVDLVAQEIDAVVEPWQRIKTFNRYLIEGQAINLYSPWPWLKIPAGFCWQGGEGYLFYQGLYSYTAARAAEAADKILEPAVIISPWKIKMDNNRQWVQLRPRNLAVGMGCRRNVSSNEVMQALEYVMEQFSLDIDCVKKLATIDLKAQEPALLDVAARLGKPFLSFNANEIRSLDGTYEPSAWVKEKIGVGGVCEPAAQLAAGRGITLAPKQKIGAVTISVAMEKSWWWDWDLANVT</sequence>
<reference evidence="4 5" key="1">
    <citation type="submission" date="2015-03" db="EMBL/GenBank/DDBJ databases">
        <authorList>
            <person name="Murphy D."/>
        </authorList>
    </citation>
    <scope>NUCLEOTIDE SEQUENCE [LARGE SCALE GENOMIC DNA]</scope>
    <source>
        <strain evidence="4 5">OL-4</strain>
    </source>
</reference>